<feature type="region of interest" description="Disordered" evidence="1">
    <location>
        <begin position="1"/>
        <end position="39"/>
    </location>
</feature>
<evidence type="ECO:0000256" key="1">
    <source>
        <dbReference type="SAM" id="MobiDB-lite"/>
    </source>
</evidence>
<sequence>MSRGGPSSSSARGVWLMAADLAGDRPQKRGEEDPRRKPSLALDWAGSSYAFGRGNPLEGVAEVPSFLDGGL</sequence>
<dbReference type="EMBL" id="DP000086">
    <property type="protein sequence ID" value="AAP54223.2"/>
    <property type="molecule type" value="Genomic_DNA"/>
</dbReference>
<feature type="compositionally biased region" description="Low complexity" evidence="1">
    <location>
        <begin position="1"/>
        <end position="13"/>
    </location>
</feature>
<feature type="compositionally biased region" description="Basic and acidic residues" evidence="1">
    <location>
        <begin position="22"/>
        <end position="36"/>
    </location>
</feature>
<accession>Q7XDI8</accession>
<name>Q7XDI8_ORYSJ</name>
<organism evidence="2">
    <name type="scientific">Oryza sativa subsp. japonica</name>
    <name type="common">Rice</name>
    <dbReference type="NCBI Taxonomy" id="39947"/>
    <lineage>
        <taxon>Eukaryota</taxon>
        <taxon>Viridiplantae</taxon>
        <taxon>Streptophyta</taxon>
        <taxon>Embryophyta</taxon>
        <taxon>Tracheophyta</taxon>
        <taxon>Spermatophyta</taxon>
        <taxon>Magnoliopsida</taxon>
        <taxon>Liliopsida</taxon>
        <taxon>Poales</taxon>
        <taxon>Poaceae</taxon>
        <taxon>BOP clade</taxon>
        <taxon>Oryzoideae</taxon>
        <taxon>Oryzeae</taxon>
        <taxon>Oryzinae</taxon>
        <taxon>Oryza</taxon>
        <taxon>Oryza sativa</taxon>
    </lineage>
</organism>
<evidence type="ECO:0000313" key="2">
    <source>
        <dbReference type="EMBL" id="AAP54223.2"/>
    </source>
</evidence>
<reference evidence="2" key="1">
    <citation type="journal article" date="2003" name="Science">
        <title>In-depth view of structure, activity, and evolution of rice chromosome 10.</title>
        <authorList>
            <consortium name="Rice Chromosome 10 Sequencing Consortium"/>
        </authorList>
    </citation>
    <scope>NUCLEOTIDE SEQUENCE [LARGE SCALE GENOMIC DNA]</scope>
</reference>
<protein>
    <submittedName>
        <fullName evidence="2">Uncharacterized protein</fullName>
    </submittedName>
</protein>
<gene>
    <name evidence="2" type="ordered locus">LOC_Os10g33200</name>
</gene>
<proteinExistence type="predicted"/>
<reference evidence="2" key="2">
    <citation type="submission" date="2003-05" db="EMBL/GenBank/DDBJ databases">
        <authorList>
            <person name="Buell C.R."/>
            <person name="Wing R.A."/>
            <person name="McCombie W.R."/>
            <person name="Messing J."/>
            <person name="Yuan Q."/>
            <person name="Ouyang S."/>
        </authorList>
    </citation>
    <scope>NUCLEOTIDE SEQUENCE</scope>
</reference>
<reference evidence="2" key="3">
    <citation type="submission" date="2006-07" db="EMBL/GenBank/DDBJ databases">
        <authorList>
            <person name="Buell R."/>
        </authorList>
    </citation>
    <scope>NUCLEOTIDE SEQUENCE</scope>
</reference>
<dbReference type="AlphaFoldDB" id="Q7XDI8"/>